<keyword evidence="3" id="KW-1185">Reference proteome</keyword>
<proteinExistence type="predicted"/>
<sequence>MDEDWRGRVEDSWIQSRSTSRSPQLTAHLVTSQRVEIQSDLSDIARLGATKDFQCVLGDG</sequence>
<feature type="compositionally biased region" description="Basic and acidic residues" evidence="1">
    <location>
        <begin position="1"/>
        <end position="11"/>
    </location>
</feature>
<organism evidence="2 3">
    <name type="scientific">Botrytis hyacinthi</name>
    <dbReference type="NCBI Taxonomy" id="278943"/>
    <lineage>
        <taxon>Eukaryota</taxon>
        <taxon>Fungi</taxon>
        <taxon>Dikarya</taxon>
        <taxon>Ascomycota</taxon>
        <taxon>Pezizomycotina</taxon>
        <taxon>Leotiomycetes</taxon>
        <taxon>Helotiales</taxon>
        <taxon>Sclerotiniaceae</taxon>
        <taxon>Botrytis</taxon>
    </lineage>
</organism>
<comment type="caution">
    <text evidence="2">The sequence shown here is derived from an EMBL/GenBank/DDBJ whole genome shotgun (WGS) entry which is preliminary data.</text>
</comment>
<dbReference type="EMBL" id="PQXK01000058">
    <property type="protein sequence ID" value="TGO39213.1"/>
    <property type="molecule type" value="Genomic_DNA"/>
</dbReference>
<feature type="region of interest" description="Disordered" evidence="1">
    <location>
        <begin position="1"/>
        <end position="21"/>
    </location>
</feature>
<reference evidence="2 3" key="1">
    <citation type="submission" date="2017-12" db="EMBL/GenBank/DDBJ databases">
        <title>Comparative genomics of Botrytis spp.</title>
        <authorList>
            <person name="Valero-Jimenez C.A."/>
            <person name="Tapia P."/>
            <person name="Veloso J."/>
            <person name="Silva-Moreno E."/>
            <person name="Staats M."/>
            <person name="Valdes J.H."/>
            <person name="Van Kan J.A.L."/>
        </authorList>
    </citation>
    <scope>NUCLEOTIDE SEQUENCE [LARGE SCALE GENOMIC DNA]</scope>
    <source>
        <strain evidence="2 3">Bh0001</strain>
    </source>
</reference>
<gene>
    <name evidence="2" type="ORF">BHYA_0058g00240</name>
</gene>
<evidence type="ECO:0000313" key="2">
    <source>
        <dbReference type="EMBL" id="TGO39213.1"/>
    </source>
</evidence>
<dbReference type="Proteomes" id="UP000297814">
    <property type="component" value="Unassembled WGS sequence"/>
</dbReference>
<evidence type="ECO:0000313" key="3">
    <source>
        <dbReference type="Proteomes" id="UP000297814"/>
    </source>
</evidence>
<name>A0A4Z1H190_9HELO</name>
<accession>A0A4Z1H190</accession>
<protein>
    <submittedName>
        <fullName evidence="2">Uncharacterized protein</fullName>
    </submittedName>
</protein>
<evidence type="ECO:0000256" key="1">
    <source>
        <dbReference type="SAM" id="MobiDB-lite"/>
    </source>
</evidence>
<dbReference type="AlphaFoldDB" id="A0A4Z1H190"/>